<protein>
    <submittedName>
        <fullName evidence="8">Phosphate regulon transcriptional regulatory protein PhoB</fullName>
    </submittedName>
</protein>
<reference evidence="8 9" key="1">
    <citation type="submission" date="2020-04" db="EMBL/GenBank/DDBJ databases">
        <authorList>
            <person name="De Canck E."/>
        </authorList>
    </citation>
    <scope>NUCLEOTIDE SEQUENCE [LARGE SCALE GENOMIC DNA]</scope>
    <source>
        <strain evidence="8 9">LMG 28138</strain>
    </source>
</reference>
<evidence type="ECO:0000313" key="8">
    <source>
        <dbReference type="EMBL" id="CAB3806218.1"/>
    </source>
</evidence>
<name>A0A6S7BMM2_9BURK</name>
<feature type="domain" description="OmpR/PhoB-type" evidence="7">
    <location>
        <begin position="128"/>
        <end position="230"/>
    </location>
</feature>
<proteinExistence type="predicted"/>
<evidence type="ECO:0000256" key="2">
    <source>
        <dbReference type="ARBA" id="ARBA00023012"/>
    </source>
</evidence>
<dbReference type="Proteomes" id="UP000494115">
    <property type="component" value="Unassembled WGS sequence"/>
</dbReference>
<dbReference type="PROSITE" id="PS51755">
    <property type="entry name" value="OMPR_PHOB"/>
    <property type="match status" value="1"/>
</dbReference>
<dbReference type="SUPFAM" id="SSF52172">
    <property type="entry name" value="CheY-like"/>
    <property type="match status" value="1"/>
</dbReference>
<dbReference type="SUPFAM" id="SSF46894">
    <property type="entry name" value="C-terminal effector domain of the bipartite response regulators"/>
    <property type="match status" value="1"/>
</dbReference>
<dbReference type="Gene3D" id="1.10.10.10">
    <property type="entry name" value="Winged helix-like DNA-binding domain superfamily/Winged helix DNA-binding domain"/>
    <property type="match status" value="1"/>
</dbReference>
<keyword evidence="2" id="KW-0902">Two-component regulatory system</keyword>
<evidence type="ECO:0000259" key="6">
    <source>
        <dbReference type="PROSITE" id="PS50110"/>
    </source>
</evidence>
<keyword evidence="3 5" id="KW-0238">DNA-binding</keyword>
<dbReference type="PANTHER" id="PTHR48111:SF40">
    <property type="entry name" value="PHOSPHATE REGULON TRANSCRIPTIONAL REGULATORY PROTEIN PHOB"/>
    <property type="match status" value="1"/>
</dbReference>
<dbReference type="GO" id="GO:0032993">
    <property type="term" value="C:protein-DNA complex"/>
    <property type="evidence" value="ECO:0007669"/>
    <property type="project" value="TreeGrafter"/>
</dbReference>
<dbReference type="EMBL" id="CADIKM010000081">
    <property type="protein sequence ID" value="CAB3806218.1"/>
    <property type="molecule type" value="Genomic_DNA"/>
</dbReference>
<dbReference type="Gene3D" id="3.40.50.2300">
    <property type="match status" value="1"/>
</dbReference>
<dbReference type="Pfam" id="PF00072">
    <property type="entry name" value="Response_reg"/>
    <property type="match status" value="1"/>
</dbReference>
<dbReference type="InterPro" id="IPR011006">
    <property type="entry name" value="CheY-like_superfamily"/>
</dbReference>
<dbReference type="PROSITE" id="PS50110">
    <property type="entry name" value="RESPONSE_REGULATORY"/>
    <property type="match status" value="1"/>
</dbReference>
<keyword evidence="9" id="KW-1185">Reference proteome</keyword>
<dbReference type="RefSeq" id="WP_175108287.1">
    <property type="nucleotide sequence ID" value="NZ_CADIKM010000081.1"/>
</dbReference>
<dbReference type="GO" id="GO:0000976">
    <property type="term" value="F:transcription cis-regulatory region binding"/>
    <property type="evidence" value="ECO:0007669"/>
    <property type="project" value="TreeGrafter"/>
</dbReference>
<keyword evidence="1 4" id="KW-0597">Phosphoprotein</keyword>
<dbReference type="GO" id="GO:0005829">
    <property type="term" value="C:cytosol"/>
    <property type="evidence" value="ECO:0007669"/>
    <property type="project" value="TreeGrafter"/>
</dbReference>
<dbReference type="InterPro" id="IPR036388">
    <property type="entry name" value="WH-like_DNA-bd_sf"/>
</dbReference>
<dbReference type="InterPro" id="IPR039420">
    <property type="entry name" value="WalR-like"/>
</dbReference>
<dbReference type="SMART" id="SM00862">
    <property type="entry name" value="Trans_reg_C"/>
    <property type="match status" value="1"/>
</dbReference>
<evidence type="ECO:0000256" key="1">
    <source>
        <dbReference type="ARBA" id="ARBA00022553"/>
    </source>
</evidence>
<dbReference type="CDD" id="cd00383">
    <property type="entry name" value="trans_reg_C"/>
    <property type="match status" value="1"/>
</dbReference>
<evidence type="ECO:0000256" key="3">
    <source>
        <dbReference type="ARBA" id="ARBA00023125"/>
    </source>
</evidence>
<accession>A0A6S7BMM2</accession>
<feature type="domain" description="Response regulatory" evidence="6">
    <location>
        <begin position="3"/>
        <end position="119"/>
    </location>
</feature>
<dbReference type="InterPro" id="IPR001867">
    <property type="entry name" value="OmpR/PhoB-type_DNA-bd"/>
</dbReference>
<evidence type="ECO:0000256" key="5">
    <source>
        <dbReference type="PROSITE-ProRule" id="PRU01091"/>
    </source>
</evidence>
<sequence>MSDILIVEDEHGAAEYLWTKAREAGHVPSVAFTVKNATELIDVQVPDVVLLDWMLSDMTGLSFLRTLRATMRTRDLPVIMLSARPSEADCIRALNAGADFYLAKPFSVKELFARVAVVLRPKPITVEPDVLHINGLSLSLKSHRVVAKRDEREAALALKPTQFKLLRLFLLHPEQVFSRDEILEHVWTDQPDAKARTVDVHVKYLRDALRPLQFDTMIETVLNEGYRLSRIDARSEAGRG</sequence>
<dbReference type="AlphaFoldDB" id="A0A6S7BMM2"/>
<organism evidence="8 9">
    <name type="scientific">Pararobbsia alpina</name>
    <dbReference type="NCBI Taxonomy" id="621374"/>
    <lineage>
        <taxon>Bacteria</taxon>
        <taxon>Pseudomonadati</taxon>
        <taxon>Pseudomonadota</taxon>
        <taxon>Betaproteobacteria</taxon>
        <taxon>Burkholderiales</taxon>
        <taxon>Burkholderiaceae</taxon>
        <taxon>Pararobbsia</taxon>
    </lineage>
</organism>
<evidence type="ECO:0000256" key="4">
    <source>
        <dbReference type="PROSITE-ProRule" id="PRU00169"/>
    </source>
</evidence>
<feature type="modified residue" description="4-aspartylphosphate" evidence="4">
    <location>
        <position position="52"/>
    </location>
</feature>
<gene>
    <name evidence="8" type="primary">phoB_2</name>
    <name evidence="8" type="ORF">LMG28138_05783</name>
</gene>
<evidence type="ECO:0000259" key="7">
    <source>
        <dbReference type="PROSITE" id="PS51755"/>
    </source>
</evidence>
<feature type="DNA-binding region" description="OmpR/PhoB-type" evidence="5">
    <location>
        <begin position="128"/>
        <end position="230"/>
    </location>
</feature>
<dbReference type="SMART" id="SM00448">
    <property type="entry name" value="REC"/>
    <property type="match status" value="1"/>
</dbReference>
<dbReference type="GO" id="GO:0000156">
    <property type="term" value="F:phosphorelay response regulator activity"/>
    <property type="evidence" value="ECO:0007669"/>
    <property type="project" value="TreeGrafter"/>
</dbReference>
<dbReference type="InterPro" id="IPR001789">
    <property type="entry name" value="Sig_transdc_resp-reg_receiver"/>
</dbReference>
<dbReference type="Pfam" id="PF00486">
    <property type="entry name" value="Trans_reg_C"/>
    <property type="match status" value="1"/>
</dbReference>
<dbReference type="GO" id="GO:0006355">
    <property type="term" value="P:regulation of DNA-templated transcription"/>
    <property type="evidence" value="ECO:0007669"/>
    <property type="project" value="InterPro"/>
</dbReference>
<evidence type="ECO:0000313" key="9">
    <source>
        <dbReference type="Proteomes" id="UP000494115"/>
    </source>
</evidence>
<dbReference type="InterPro" id="IPR016032">
    <property type="entry name" value="Sig_transdc_resp-reg_C-effctor"/>
</dbReference>
<dbReference type="PANTHER" id="PTHR48111">
    <property type="entry name" value="REGULATOR OF RPOS"/>
    <property type="match status" value="1"/>
</dbReference>